<keyword evidence="3" id="KW-1185">Reference proteome</keyword>
<dbReference type="AlphaFoldDB" id="A0A1G5HNZ6"/>
<evidence type="ECO:0000313" key="3">
    <source>
        <dbReference type="Proteomes" id="UP000199569"/>
    </source>
</evidence>
<organism evidence="2 3">
    <name type="scientific">Microvirga guangxiensis</name>
    <dbReference type="NCBI Taxonomy" id="549386"/>
    <lineage>
        <taxon>Bacteria</taxon>
        <taxon>Pseudomonadati</taxon>
        <taxon>Pseudomonadota</taxon>
        <taxon>Alphaproteobacteria</taxon>
        <taxon>Hyphomicrobiales</taxon>
        <taxon>Methylobacteriaceae</taxon>
        <taxon>Microvirga</taxon>
    </lineage>
</organism>
<protein>
    <submittedName>
        <fullName evidence="2">Uncharacterized protein</fullName>
    </submittedName>
</protein>
<dbReference type="EMBL" id="FMVJ01000005">
    <property type="protein sequence ID" value="SCY65595.1"/>
    <property type="molecule type" value="Genomic_DNA"/>
</dbReference>
<dbReference type="Proteomes" id="UP000199569">
    <property type="component" value="Unassembled WGS sequence"/>
</dbReference>
<name>A0A1G5HNZ6_9HYPH</name>
<sequence>MRAAAKSNEPWAHGEAPSDPNSVPAEGRPREWGRTSALAVMANRSGGFQADGHDAVINASPELLLTAPIEELRLLFAQSVHEAVSVDRQFRDMGKTGTRHPPLDKVLAERLANIDTLSEEDLRTAFTFFEGYTQDNKNERVLPRARAALRMANSPVSHDVIVNRWLKYVYFQLWNHRAVQFPLHFKVGTSFSKDELRLLLPPVVTCHLETPQRDMASFGFRFTLTTPWHDFCEVDIDAFGLHCLSLGQDPLRREMLGFRTRQPYTPFTTTLWTWHGYGASRGFQYTEQDIEGYLYWANRARCGATDLKPTEFIPNAAELKLRTKRNVRARYERRRDSAQVELLDGDNHEELKKQILDGEKTLSQVKLELVADRANDPDDIIEYMKMMRRGSGPRRTEYFSRTHTIPTAIWRTWDAIFDRYFDNRRRAGFEETGEWRTLRLLFQDYICCYLPWWLELHPGIEHAIPLDPSVLHRFGGWTDASDDGTAPLPLLRFFDKVRLGSDRDGFNGFIHSVHSFLEFCRGNARVLELRHQDFQNPVVKEVDRVVKRGASKTNKDPIPKAVVPYLLRFAYAIEGFFITLMERSLKVGLGEDEKRLLWNNRRGAKGYVPSEWGVDVGFEFNGTQYRIDFIPALATWDYRFISGRGESGGKVLLPQISALRMVIVALETGIRFQGIQWLCQKTFNSLNGPHLEGAELVPLVVNTDKVKDEPWKTIIVRRAHDVLLREEAYQSLMAESVIERLVPYERREHTRFAPILPLFRAAFSDYPIVDNTYATAWERLIVGFGHWYAGAVPGSEPLRMWRFEADTDPITRKPREEIHIDGTERRLCCPIKLRLKHTPHSARSTFISSRSGILSVEVTGALVGQSNAATVHHYTVEPESEAAARILAAANSLWEPDPGNPVHIRADRVNSALRRSFEADRLGTEKAFGFHTLSLLNESTSDTQGITLLRSSGMAQIAFRETHICPVGELCPRDVLEIIVTPRRCGICPIAVKCIDHVTAIGAKRRLLLEQVREAETILRIMQERGEPDAAMADVQERRKLDMLEAEGWRTTLLILEEARRKLAASTPDFFVTGMPDAVRLHLSLVSKHAGPADFIMHRLVDSHAYTSFETPITRAQAARLRQRLLSSSEALSAEISKLDGDPVRTFLSSLGVTLKAHGVAPTFKAALAAIKADLPPLANSGSPDLLEGSHGD</sequence>
<reference evidence="2 3" key="1">
    <citation type="submission" date="2016-10" db="EMBL/GenBank/DDBJ databases">
        <authorList>
            <person name="de Groot N.N."/>
        </authorList>
    </citation>
    <scope>NUCLEOTIDE SEQUENCE [LARGE SCALE GENOMIC DNA]</scope>
    <source>
        <strain evidence="2 3">CGMCC 1.7666</strain>
    </source>
</reference>
<accession>A0A1G5HNZ6</accession>
<dbReference type="STRING" id="549386.SAMN02927923_01846"/>
<proteinExistence type="predicted"/>
<evidence type="ECO:0000313" key="2">
    <source>
        <dbReference type="EMBL" id="SCY65595.1"/>
    </source>
</evidence>
<feature type="region of interest" description="Disordered" evidence="1">
    <location>
        <begin position="1"/>
        <end position="30"/>
    </location>
</feature>
<evidence type="ECO:0000256" key="1">
    <source>
        <dbReference type="SAM" id="MobiDB-lite"/>
    </source>
</evidence>
<gene>
    <name evidence="2" type="ORF">SAMN02927923_01846</name>
</gene>